<reference evidence="1 2" key="1">
    <citation type="journal article" date="2014" name="Genome Biol. Evol.">
        <title>The secreted proteins of Achlya hypogyna and Thraustotheca clavata identify the ancestral oomycete secretome and reveal gene acquisitions by horizontal gene transfer.</title>
        <authorList>
            <person name="Misner I."/>
            <person name="Blouin N."/>
            <person name="Leonard G."/>
            <person name="Richards T.A."/>
            <person name="Lane C.E."/>
        </authorList>
    </citation>
    <scope>NUCLEOTIDE SEQUENCE [LARGE SCALE GENOMIC DNA]</scope>
    <source>
        <strain evidence="1 2">ATCC 34112</strain>
    </source>
</reference>
<accession>A0A1V9ZST9</accession>
<dbReference type="AlphaFoldDB" id="A0A1V9ZST9"/>
<name>A0A1V9ZST9_9STRA</name>
<proteinExistence type="predicted"/>
<evidence type="ECO:0000313" key="1">
    <source>
        <dbReference type="EMBL" id="OQS01054.1"/>
    </source>
</evidence>
<dbReference type="EMBL" id="JNBS01001676">
    <property type="protein sequence ID" value="OQS01054.1"/>
    <property type="molecule type" value="Genomic_DNA"/>
</dbReference>
<gene>
    <name evidence="1" type="ORF">THRCLA_21640</name>
</gene>
<protein>
    <submittedName>
        <fullName evidence="1">Uncharacterized protein</fullName>
    </submittedName>
</protein>
<dbReference type="OrthoDB" id="78124at2759"/>
<keyword evidence="2" id="KW-1185">Reference proteome</keyword>
<organism evidence="1 2">
    <name type="scientific">Thraustotheca clavata</name>
    <dbReference type="NCBI Taxonomy" id="74557"/>
    <lineage>
        <taxon>Eukaryota</taxon>
        <taxon>Sar</taxon>
        <taxon>Stramenopiles</taxon>
        <taxon>Oomycota</taxon>
        <taxon>Saprolegniomycetes</taxon>
        <taxon>Saprolegniales</taxon>
        <taxon>Achlyaceae</taxon>
        <taxon>Thraustotheca</taxon>
    </lineage>
</organism>
<comment type="caution">
    <text evidence="1">The sequence shown here is derived from an EMBL/GenBank/DDBJ whole genome shotgun (WGS) entry which is preliminary data.</text>
</comment>
<dbReference type="Proteomes" id="UP000243217">
    <property type="component" value="Unassembled WGS sequence"/>
</dbReference>
<evidence type="ECO:0000313" key="2">
    <source>
        <dbReference type="Proteomes" id="UP000243217"/>
    </source>
</evidence>
<sequence>MVVEALVREFLATTAQEVDEPIVEYIVQLLTSTEQDEESQAAECICALCPCTDVNGAFTLVHEARRLIELDEIAHQDEIPVVYTQRNDEQEDNNNAILYQLHEIAPQLTLRSIETIFNEMFSGNVARAAEYLVSHYCTDDSKYLSLSLEQATDVRDKIISKWSDEEIRVPCDGKPKPCKIKLRPEKKQGLVRYYKDKIVTTKGIKYVEEKKVEYDSGAHGRVKTKGKRGKWIQV</sequence>